<proteinExistence type="predicted"/>
<evidence type="ECO:0000256" key="18">
    <source>
        <dbReference type="PIRSR" id="PIRSR000615-4"/>
    </source>
</evidence>
<dbReference type="PANTHER" id="PTHR24416:SF47">
    <property type="entry name" value="MACROPHAGE COLONY-STIMULATING FACTOR 1 RECEPTOR"/>
    <property type="match status" value="1"/>
</dbReference>
<dbReference type="InterPro" id="IPR036179">
    <property type="entry name" value="Ig-like_dom_sf"/>
</dbReference>
<evidence type="ECO:0000256" key="19">
    <source>
        <dbReference type="SAM" id="MobiDB-lite"/>
    </source>
</evidence>
<dbReference type="InterPro" id="IPR001245">
    <property type="entry name" value="Ser-Thr/Tyr_kinase_cat_dom"/>
</dbReference>
<sequence length="720" mass="82083">MHRWVLTLAILHCTAAQGLNLPVINPNVSELVLDVGQQLSLYCEGNEDVTWITRLAKHQKLERKYGKYSHFTTRATAEFTGTYKCAYQNHTDLFTTVHVYVKDPKIFFVAGMYSNYIMKPEGVDVLLPCLLTDPGVTELSLRMKNGSSVPSGMVYTGDRQRGITIQNVEPRFSGDYVCVAMKNGVEKVSKSFSLNVYQKEGYVRLSAQQDTTLEVSEGEDLELKVLIEAYPAILESRWDTPRSHNVSGHKEEFHRFNNRYESVLKLNRMKTTERGQYTFYARNANSDSSVTFHIQIHQKPVASVGFQNTTNQLLCKASGYPAPTIQWYQCPGIQDRCTENDTGKIEQLRGNTIILQTTPYGHIEVESSVTVGTFNERMTVECLASNFAGEDHAAILTEVIERSYLVNDELFKPTLTASIAVATLFLILLMILLYKYKQKPRYEIRWKIVEANNGNNYTFIDPTQLPYNVKWEFPRDKLRLGSMCDGIQEDDWSLDMDDLLRFSYQVAQGLDFLAEKNCIHRDVAARNVLLTEGRVAKICDFGLARDIMNDSSYVVKGNVLLFVINSIAGSMALQARLPVKWMAPESIFDCVYTSQSDVWSYGILLWEIFSLGKGPYPSMLVDSKFYKKVKDGYQMSRPDYAPPEIYTIMKMCWNLEPTKRPTFNKIGQLIERLLGDETKQDYENIQCATTEESEPCNDPKSCDQGEEDQPLLKTNNYQFC</sequence>
<evidence type="ECO:0000256" key="4">
    <source>
        <dbReference type="ARBA" id="ARBA00022692"/>
    </source>
</evidence>
<keyword evidence="3" id="KW-0597">Phosphoprotein</keyword>
<dbReference type="PROSITE" id="PS50835">
    <property type="entry name" value="IG_LIKE"/>
    <property type="match status" value="1"/>
</dbReference>
<evidence type="ECO:0000313" key="24">
    <source>
        <dbReference type="EMBL" id="RXM96799.1"/>
    </source>
</evidence>
<dbReference type="SMART" id="SM00409">
    <property type="entry name" value="IG"/>
    <property type="match status" value="3"/>
</dbReference>
<dbReference type="InterPro" id="IPR030658">
    <property type="entry name" value="CSF-1_receptor"/>
</dbReference>
<dbReference type="GO" id="GO:0005011">
    <property type="term" value="F:macrophage colony-stimulating factor receptor activity"/>
    <property type="evidence" value="ECO:0007669"/>
    <property type="project" value="TreeGrafter"/>
</dbReference>
<evidence type="ECO:0000256" key="12">
    <source>
        <dbReference type="ARBA" id="ARBA00023170"/>
    </source>
</evidence>
<dbReference type="Gene3D" id="2.60.40.10">
    <property type="entry name" value="Immunoglobulins"/>
    <property type="match status" value="4"/>
</dbReference>
<evidence type="ECO:0000256" key="7">
    <source>
        <dbReference type="ARBA" id="ARBA00022840"/>
    </source>
</evidence>
<dbReference type="GO" id="GO:0046872">
    <property type="term" value="F:metal ion binding"/>
    <property type="evidence" value="ECO:0007669"/>
    <property type="project" value="UniProtKB-KW"/>
</dbReference>
<gene>
    <name evidence="24" type="ORF">EOD39_15219</name>
</gene>
<dbReference type="FunFam" id="1.10.510.10:FF:000140">
    <property type="entry name" value="Platelet-derived growth factor receptor beta"/>
    <property type="match status" value="1"/>
</dbReference>
<feature type="binding site" evidence="16">
    <location>
        <position position="526"/>
    </location>
    <ligand>
        <name>ATP</name>
        <dbReference type="ChEBI" id="CHEBI:30616"/>
    </ligand>
</feature>
<dbReference type="GO" id="GO:0005524">
    <property type="term" value="F:ATP binding"/>
    <property type="evidence" value="ECO:0007669"/>
    <property type="project" value="UniProtKB-KW"/>
</dbReference>
<keyword evidence="21" id="KW-0732">Signal</keyword>
<keyword evidence="5" id="KW-0677">Repeat</keyword>
<dbReference type="GO" id="GO:0019838">
    <property type="term" value="F:growth factor binding"/>
    <property type="evidence" value="ECO:0007669"/>
    <property type="project" value="TreeGrafter"/>
</dbReference>
<keyword evidence="17" id="KW-0479">Metal-binding</keyword>
<keyword evidence="9 20" id="KW-1133">Transmembrane helix</keyword>
<evidence type="ECO:0000256" key="5">
    <source>
        <dbReference type="ARBA" id="ARBA00022737"/>
    </source>
</evidence>
<evidence type="ECO:0000259" key="23">
    <source>
        <dbReference type="PROSITE" id="PS50835"/>
    </source>
</evidence>
<keyword evidence="13" id="KW-0325">Glycoprotein</keyword>
<dbReference type="InterPro" id="IPR011009">
    <property type="entry name" value="Kinase-like_dom_sf"/>
</dbReference>
<dbReference type="GO" id="GO:0043408">
    <property type="term" value="P:regulation of MAPK cascade"/>
    <property type="evidence" value="ECO:0007669"/>
    <property type="project" value="TreeGrafter"/>
</dbReference>
<dbReference type="InterPro" id="IPR000719">
    <property type="entry name" value="Prot_kinase_dom"/>
</dbReference>
<feature type="signal peptide" evidence="21">
    <location>
        <begin position="1"/>
        <end position="16"/>
    </location>
</feature>
<dbReference type="SUPFAM" id="SSF48726">
    <property type="entry name" value="Immunoglobulin"/>
    <property type="match status" value="3"/>
</dbReference>
<evidence type="ECO:0000256" key="21">
    <source>
        <dbReference type="SAM" id="SignalP"/>
    </source>
</evidence>
<dbReference type="PIRSF" id="PIRSF000615">
    <property type="entry name" value="TyrPK_CSF1-R"/>
    <property type="match status" value="1"/>
</dbReference>
<name>A0A662YJX7_ACIRT</name>
<comment type="caution">
    <text evidence="24">The sequence shown here is derived from an EMBL/GenBank/DDBJ whole genome shotgun (WGS) entry which is preliminary data.</text>
</comment>
<reference evidence="24 25" key="1">
    <citation type="submission" date="2019-01" db="EMBL/GenBank/DDBJ databases">
        <title>Draft Genome and Complete Hox-Cluster Characterization of the Sterlet Sturgeon (Acipenser ruthenus).</title>
        <authorList>
            <person name="Wei Q."/>
        </authorList>
    </citation>
    <scope>NUCLEOTIDE SEQUENCE [LARGE SCALE GENOMIC DNA]</scope>
    <source>
        <strain evidence="24">WHYD16114868_AA</strain>
        <tissue evidence="24">Blood</tissue>
    </source>
</reference>
<dbReference type="InterPro" id="IPR050122">
    <property type="entry name" value="RTK"/>
</dbReference>
<dbReference type="Gene3D" id="3.30.200.20">
    <property type="entry name" value="Phosphorylase Kinase, domain 1"/>
    <property type="match status" value="1"/>
</dbReference>
<evidence type="ECO:0000256" key="11">
    <source>
        <dbReference type="ARBA" id="ARBA00023157"/>
    </source>
</evidence>
<feature type="region of interest" description="Disordered" evidence="19">
    <location>
        <begin position="690"/>
        <end position="709"/>
    </location>
</feature>
<dbReference type="Proteomes" id="UP000289886">
    <property type="component" value="Unassembled WGS sequence"/>
</dbReference>
<evidence type="ECO:0000256" key="3">
    <source>
        <dbReference type="ARBA" id="ARBA00022553"/>
    </source>
</evidence>
<evidence type="ECO:0000256" key="9">
    <source>
        <dbReference type="ARBA" id="ARBA00022989"/>
    </source>
</evidence>
<protein>
    <submittedName>
        <fullName evidence="24">Macrophage colony-stimulating factor 1 receptor 1</fullName>
    </submittedName>
</protein>
<dbReference type="Pfam" id="PF25305">
    <property type="entry name" value="Ig_PDGFR_d4"/>
    <property type="match status" value="1"/>
</dbReference>
<evidence type="ECO:0000259" key="22">
    <source>
        <dbReference type="PROSITE" id="PS50011"/>
    </source>
</evidence>
<dbReference type="Pfam" id="PF07714">
    <property type="entry name" value="PK_Tyr_Ser-Thr"/>
    <property type="match status" value="1"/>
</dbReference>
<accession>A0A662YJX7</accession>
<dbReference type="GO" id="GO:0030335">
    <property type="term" value="P:positive regulation of cell migration"/>
    <property type="evidence" value="ECO:0007669"/>
    <property type="project" value="TreeGrafter"/>
</dbReference>
<feature type="transmembrane region" description="Helical" evidence="20">
    <location>
        <begin position="415"/>
        <end position="434"/>
    </location>
</feature>
<keyword evidence="10 20" id="KW-0472">Membrane</keyword>
<comment type="subcellular location">
    <subcellularLocation>
        <location evidence="1">Cell membrane</location>
        <topology evidence="1">Single-pass type I membrane protein</topology>
    </subcellularLocation>
</comment>
<dbReference type="Gene3D" id="1.10.510.10">
    <property type="entry name" value="Transferase(Phosphotransferase) domain 1"/>
    <property type="match status" value="1"/>
</dbReference>
<keyword evidence="25" id="KW-1185">Reference proteome</keyword>
<evidence type="ECO:0000256" key="17">
    <source>
        <dbReference type="PIRSR" id="PIRSR000615-3"/>
    </source>
</evidence>
<organism evidence="24 25">
    <name type="scientific">Acipenser ruthenus</name>
    <name type="common">Sterlet sturgeon</name>
    <dbReference type="NCBI Taxonomy" id="7906"/>
    <lineage>
        <taxon>Eukaryota</taxon>
        <taxon>Metazoa</taxon>
        <taxon>Chordata</taxon>
        <taxon>Craniata</taxon>
        <taxon>Vertebrata</taxon>
        <taxon>Euteleostomi</taxon>
        <taxon>Actinopterygii</taxon>
        <taxon>Chondrostei</taxon>
        <taxon>Acipenseriformes</taxon>
        <taxon>Acipenseridae</taxon>
        <taxon>Acipenser</taxon>
    </lineage>
</organism>
<dbReference type="PANTHER" id="PTHR24416">
    <property type="entry name" value="TYROSINE-PROTEIN KINASE RECEPTOR"/>
    <property type="match status" value="1"/>
</dbReference>
<dbReference type="InterPro" id="IPR008266">
    <property type="entry name" value="Tyr_kinase_AS"/>
</dbReference>
<evidence type="ECO:0000256" key="16">
    <source>
        <dbReference type="PIRSR" id="PIRSR000615-2"/>
    </source>
</evidence>
<keyword evidence="7 16" id="KW-0067">ATP-binding</keyword>
<dbReference type="SUPFAM" id="SSF56112">
    <property type="entry name" value="Protein kinase-like (PK-like)"/>
    <property type="match status" value="1"/>
</dbReference>
<dbReference type="SMART" id="SM00219">
    <property type="entry name" value="TyrKc"/>
    <property type="match status" value="1"/>
</dbReference>
<evidence type="ECO:0000256" key="1">
    <source>
        <dbReference type="ARBA" id="ARBA00004251"/>
    </source>
</evidence>
<feature type="binding site" evidence="17">
    <location>
        <position position="457"/>
    </location>
    <ligand>
        <name>Mg(2+)</name>
        <dbReference type="ChEBI" id="CHEBI:18420"/>
    </ligand>
</feature>
<keyword evidence="17" id="KW-0460">Magnesium</keyword>
<dbReference type="EMBL" id="SCEB01001430">
    <property type="protein sequence ID" value="RXM96799.1"/>
    <property type="molecule type" value="Genomic_DNA"/>
</dbReference>
<feature type="chain" id="PRO_5024812398" evidence="21">
    <location>
        <begin position="17"/>
        <end position="720"/>
    </location>
</feature>
<dbReference type="GO" id="GO:0043235">
    <property type="term" value="C:receptor complex"/>
    <property type="evidence" value="ECO:0007669"/>
    <property type="project" value="TreeGrafter"/>
</dbReference>
<dbReference type="GO" id="GO:0007169">
    <property type="term" value="P:cell surface receptor protein tyrosine kinase signaling pathway"/>
    <property type="evidence" value="ECO:0007669"/>
    <property type="project" value="TreeGrafter"/>
</dbReference>
<evidence type="ECO:0000256" key="10">
    <source>
        <dbReference type="ARBA" id="ARBA00023136"/>
    </source>
</evidence>
<feature type="binding site" evidence="17">
    <location>
        <position position="540"/>
    </location>
    <ligand>
        <name>Mg(2+)</name>
        <dbReference type="ChEBI" id="CHEBI:18420"/>
    </ligand>
</feature>
<keyword evidence="12 24" id="KW-0675">Receptor</keyword>
<dbReference type="GO" id="GO:0019955">
    <property type="term" value="F:cytokine binding"/>
    <property type="evidence" value="ECO:0007669"/>
    <property type="project" value="InterPro"/>
</dbReference>
<dbReference type="GO" id="GO:1990682">
    <property type="term" value="C:CSF1-CSF1R complex"/>
    <property type="evidence" value="ECO:0007669"/>
    <property type="project" value="TreeGrafter"/>
</dbReference>
<evidence type="ECO:0000256" key="13">
    <source>
        <dbReference type="ARBA" id="ARBA00023180"/>
    </source>
</evidence>
<evidence type="ECO:0000256" key="15">
    <source>
        <dbReference type="PIRSR" id="PIRSR000615-1"/>
    </source>
</evidence>
<dbReference type="PROSITE" id="PS00109">
    <property type="entry name" value="PROTEIN_KINASE_TYR"/>
    <property type="match status" value="1"/>
</dbReference>
<feature type="binding site" evidence="17">
    <location>
        <position position="527"/>
    </location>
    <ligand>
        <name>Mg(2+)</name>
        <dbReference type="ChEBI" id="CHEBI:18420"/>
    </ligand>
</feature>
<evidence type="ECO:0000313" key="25">
    <source>
        <dbReference type="Proteomes" id="UP000289886"/>
    </source>
</evidence>
<feature type="domain" description="Protein kinase" evidence="22">
    <location>
        <begin position="363"/>
        <end position="674"/>
    </location>
</feature>
<keyword evidence="4 20" id="KW-0812">Transmembrane</keyword>
<dbReference type="AlphaFoldDB" id="A0A662YJX7"/>
<evidence type="ECO:0000256" key="14">
    <source>
        <dbReference type="ARBA" id="ARBA00023319"/>
    </source>
</evidence>
<dbReference type="PROSITE" id="PS50011">
    <property type="entry name" value="PROTEIN_KINASE_DOM"/>
    <property type="match status" value="1"/>
</dbReference>
<feature type="site" description="Important for interaction with phosphotyrosine-binding proteins" evidence="18">
    <location>
        <position position="682"/>
    </location>
</feature>
<dbReference type="InterPro" id="IPR020635">
    <property type="entry name" value="Tyr_kinase_cat_dom"/>
</dbReference>
<evidence type="ECO:0000256" key="6">
    <source>
        <dbReference type="ARBA" id="ARBA00022741"/>
    </source>
</evidence>
<dbReference type="InterPro" id="IPR003599">
    <property type="entry name" value="Ig_sub"/>
</dbReference>
<feature type="active site" description="Proton acceptor" evidence="15">
    <location>
        <position position="522"/>
    </location>
</feature>
<dbReference type="GO" id="GO:0005886">
    <property type="term" value="C:plasma membrane"/>
    <property type="evidence" value="ECO:0007669"/>
    <property type="project" value="UniProtKB-SubCell"/>
</dbReference>
<keyword evidence="2" id="KW-1003">Cell membrane</keyword>
<keyword evidence="14" id="KW-0393">Immunoglobulin domain</keyword>
<evidence type="ECO:0000256" key="8">
    <source>
        <dbReference type="ARBA" id="ARBA00022843"/>
    </source>
</evidence>
<dbReference type="PIRSF" id="PIRSF500947">
    <property type="entry name" value="CSF-1_receptor"/>
    <property type="match status" value="1"/>
</dbReference>
<keyword evidence="11" id="KW-1015">Disulfide bond</keyword>
<dbReference type="InterPro" id="IPR007110">
    <property type="entry name" value="Ig-like_dom"/>
</dbReference>
<dbReference type="InterPro" id="IPR013783">
    <property type="entry name" value="Ig-like_fold"/>
</dbReference>
<keyword evidence="6 16" id="KW-0547">Nucleotide-binding</keyword>
<feature type="domain" description="Ig-like" evidence="23">
    <location>
        <begin position="104"/>
        <end position="193"/>
    </location>
</feature>
<evidence type="ECO:0000256" key="2">
    <source>
        <dbReference type="ARBA" id="ARBA00022475"/>
    </source>
</evidence>
<dbReference type="GO" id="GO:0030316">
    <property type="term" value="P:osteoclast differentiation"/>
    <property type="evidence" value="ECO:0007669"/>
    <property type="project" value="TreeGrafter"/>
</dbReference>
<evidence type="ECO:0000256" key="20">
    <source>
        <dbReference type="SAM" id="Phobius"/>
    </source>
</evidence>
<keyword evidence="8" id="KW-0832">Ubl conjugation</keyword>